<keyword evidence="1" id="KW-0472">Membrane</keyword>
<dbReference type="EMBL" id="DAAYJT010000013">
    <property type="protein sequence ID" value="HAG4527660.1"/>
    <property type="molecule type" value="Genomic_DNA"/>
</dbReference>
<dbReference type="RefSeq" id="WP_262955073.1">
    <property type="nucleotide sequence ID" value="NZ_JAFNLH010000050.1"/>
</dbReference>
<dbReference type="AlphaFoldDB" id="A0A763XJY2"/>
<reference evidence="2" key="2">
    <citation type="submission" date="2020-02" db="EMBL/GenBank/DDBJ databases">
        <authorList>
            <consortium name="NCBI Pathogen Detection Project"/>
        </authorList>
    </citation>
    <scope>NUCLEOTIDE SEQUENCE</scope>
    <source>
        <strain evidence="2">MA.AU168</strain>
    </source>
</reference>
<name>A0A763XJY2_SALER</name>
<keyword evidence="1" id="KW-1133">Transmembrane helix</keyword>
<evidence type="ECO:0000313" key="2">
    <source>
        <dbReference type="EMBL" id="HAG4527660.1"/>
    </source>
</evidence>
<sequence>MNNTGVRKKRCTGFTLFEVAVFLIIFSLALGLYVQTQYTEHYTDSALTFSVKLKEFTVALKKYLNENQEQLNDGVNEIPVSKIIQSGQIGADSTGTISNYIVRFYAYKQLLNGRVSISGLVTATPKNHALPFKKAKADYIEGLLGQYGGRRVGNTNVVNGNWGLWVLDLNHWKSAQTAQLFSYFPGSLDLSRKITPVGKPKIYDLSFENCSFGRCETSDLPVNDQTSQPLMEWDPVYNEDYFRIMIKGDKNVIYYFITITVTSNQTFTSTNYILATTAGGVTLFGKDYAKTGDADISVVIQPVSSHNFGDEFTYTLHKGMPKDNALVYNLWKSIDIDIDSAAPGISSLTETCRQDYPTEKLINTKDGKLSRVGFVSRSTFTLAYNVVFSFFGNKFFFPKNGELSLSYVYSDKYYPWFFITHPDKNSGAILSCIVENGGEKNSVPDAAVIIDNKQYDIRKYINMTSWSESNHVVHITLK</sequence>
<reference evidence="2" key="1">
    <citation type="journal article" date="2018" name="Genome Biol.">
        <title>SKESA: strategic k-mer extension for scrupulous assemblies.</title>
        <authorList>
            <person name="Souvorov A."/>
            <person name="Agarwala R."/>
            <person name="Lipman D.J."/>
        </authorList>
    </citation>
    <scope>NUCLEOTIDE SEQUENCE</scope>
    <source>
        <strain evidence="2">MA.AU168</strain>
    </source>
</reference>
<evidence type="ECO:0000256" key="1">
    <source>
        <dbReference type="SAM" id="Phobius"/>
    </source>
</evidence>
<proteinExistence type="predicted"/>
<comment type="caution">
    <text evidence="2">The sequence shown here is derived from an EMBL/GenBank/DDBJ whole genome shotgun (WGS) entry which is preliminary data.</text>
</comment>
<keyword evidence="1" id="KW-0812">Transmembrane</keyword>
<protein>
    <submittedName>
        <fullName evidence="2">Uncharacterized protein</fullName>
    </submittedName>
</protein>
<gene>
    <name evidence="2" type="ORF">G8404_003396</name>
</gene>
<accession>A0A763XJY2</accession>
<organism evidence="2">
    <name type="scientific">Salmonella enterica</name>
    <name type="common">Salmonella choleraesuis</name>
    <dbReference type="NCBI Taxonomy" id="28901"/>
    <lineage>
        <taxon>Bacteria</taxon>
        <taxon>Pseudomonadati</taxon>
        <taxon>Pseudomonadota</taxon>
        <taxon>Gammaproteobacteria</taxon>
        <taxon>Enterobacterales</taxon>
        <taxon>Enterobacteriaceae</taxon>
        <taxon>Salmonella</taxon>
    </lineage>
</organism>
<feature type="transmembrane region" description="Helical" evidence="1">
    <location>
        <begin position="12"/>
        <end position="34"/>
    </location>
</feature>